<dbReference type="RefSeq" id="WP_257011843.1">
    <property type="nucleotide sequence ID" value="NZ_CP009048.1"/>
</dbReference>
<dbReference type="InterPro" id="IPR014833">
    <property type="entry name" value="TnsA_N"/>
</dbReference>
<dbReference type="InterPro" id="IPR011856">
    <property type="entry name" value="tRNA_endonuc-like_dom_sf"/>
</dbReference>
<dbReference type="KEGG" id="palk:PSAKL28_00240"/>
<dbReference type="Proteomes" id="UP000028931">
    <property type="component" value="Chromosome"/>
</dbReference>
<evidence type="ECO:0000256" key="1">
    <source>
        <dbReference type="SAM" id="MobiDB-lite"/>
    </source>
</evidence>
<proteinExistence type="predicted"/>
<name>A0A077F1C3_9PSED</name>
<dbReference type="Pfam" id="PF08722">
    <property type="entry name" value="Tn7_TnsA-like_N"/>
    <property type="match status" value="1"/>
</dbReference>
<protein>
    <recommendedName>
        <fullName evidence="2">TnsA endonuclease N-terminal domain-containing protein</fullName>
    </recommendedName>
</protein>
<dbReference type="AlphaFoldDB" id="A0A077F1C3"/>
<dbReference type="HOGENOM" id="CLU_1169871_0_0_6"/>
<evidence type="ECO:0000259" key="2">
    <source>
        <dbReference type="Pfam" id="PF08722"/>
    </source>
</evidence>
<dbReference type="Gene3D" id="3.40.1350.10">
    <property type="match status" value="1"/>
</dbReference>
<dbReference type="GO" id="GO:0003676">
    <property type="term" value="F:nucleic acid binding"/>
    <property type="evidence" value="ECO:0007669"/>
    <property type="project" value="InterPro"/>
</dbReference>
<dbReference type="EMBL" id="CP009048">
    <property type="protein sequence ID" value="AIL59262.1"/>
    <property type="molecule type" value="Genomic_DNA"/>
</dbReference>
<accession>A0A077F1C3</accession>
<dbReference type="eggNOG" id="ENOG502ZJ14">
    <property type="taxonomic scope" value="Bacteria"/>
</dbReference>
<feature type="domain" description="TnsA endonuclease N-terminal" evidence="2">
    <location>
        <begin position="54"/>
        <end position="138"/>
    </location>
</feature>
<organism evidence="3 4">
    <name type="scientific">Pseudomonas alkylphenolica</name>
    <dbReference type="NCBI Taxonomy" id="237609"/>
    <lineage>
        <taxon>Bacteria</taxon>
        <taxon>Pseudomonadati</taxon>
        <taxon>Pseudomonadota</taxon>
        <taxon>Gammaproteobacteria</taxon>
        <taxon>Pseudomonadales</taxon>
        <taxon>Pseudomonadaceae</taxon>
        <taxon>Pseudomonas</taxon>
    </lineage>
</organism>
<sequence>MKFDTQSPASSRDVAKRSKRARRAHVMCSPKNGFVEIRLESRLEQSVAQALELDPRVRAYRAQPFTLDLTSGERLAAKPPHKPPGAVYYTPDFIVDLDDLEVVVEVKPSAFVEKHRALLAEVRGALLKQGLRFCVITEADFQGHYLRNAQLFLQYLAQAAPALPRWAVALQARDPHELMGPVAHVLSGDVPLNHQLAAGVLLGLIQFDLVRHPFEHMDFDIAPAFGSLSAFEVIRYEQ</sequence>
<feature type="region of interest" description="Disordered" evidence="1">
    <location>
        <begin position="1"/>
        <end position="22"/>
    </location>
</feature>
<reference evidence="3 4" key="1">
    <citation type="submission" date="2014-07" db="EMBL/GenBank/DDBJ databases">
        <authorList>
            <person name="Lee K."/>
            <person name="Lim J.Y."/>
            <person name="Hwang I."/>
        </authorList>
    </citation>
    <scope>NUCLEOTIDE SEQUENCE [LARGE SCALE GENOMIC DNA]</scope>
    <source>
        <strain evidence="3 4">KL28</strain>
    </source>
</reference>
<feature type="compositionally biased region" description="Polar residues" evidence="1">
    <location>
        <begin position="1"/>
        <end position="10"/>
    </location>
</feature>
<gene>
    <name evidence="3" type="ORF">PSAKL28_00240</name>
</gene>
<evidence type="ECO:0000313" key="3">
    <source>
        <dbReference type="EMBL" id="AIL59262.1"/>
    </source>
</evidence>
<evidence type="ECO:0000313" key="4">
    <source>
        <dbReference type="Proteomes" id="UP000028931"/>
    </source>
</evidence>